<sequence>MGAIELKFQGTFNKSDYLQEFSCGICQQYITEQDISKGNYRLWVSDYANEVEKDETLGMSGGGGVISLFLHICVCACLEKDIKSNLKKYQLKTEPISEKGLDQENQEPQEEKLSPKRIKRKKITYG</sequence>
<dbReference type="Proteomes" id="UP000789366">
    <property type="component" value="Unassembled WGS sequence"/>
</dbReference>
<evidence type="ECO:0000313" key="2">
    <source>
        <dbReference type="Proteomes" id="UP000789366"/>
    </source>
</evidence>
<organism evidence="1 2">
    <name type="scientific">Cetraspora pellucida</name>
    <dbReference type="NCBI Taxonomy" id="1433469"/>
    <lineage>
        <taxon>Eukaryota</taxon>
        <taxon>Fungi</taxon>
        <taxon>Fungi incertae sedis</taxon>
        <taxon>Mucoromycota</taxon>
        <taxon>Glomeromycotina</taxon>
        <taxon>Glomeromycetes</taxon>
        <taxon>Diversisporales</taxon>
        <taxon>Gigasporaceae</taxon>
        <taxon>Cetraspora</taxon>
    </lineage>
</organism>
<comment type="caution">
    <text evidence="1">The sequence shown here is derived from an EMBL/GenBank/DDBJ whole genome shotgun (WGS) entry which is preliminary data.</text>
</comment>
<accession>A0ACA9KVX1</accession>
<dbReference type="EMBL" id="CAJVPW010001973">
    <property type="protein sequence ID" value="CAG8496350.1"/>
    <property type="molecule type" value="Genomic_DNA"/>
</dbReference>
<keyword evidence="2" id="KW-1185">Reference proteome</keyword>
<name>A0ACA9KVX1_9GLOM</name>
<protein>
    <submittedName>
        <fullName evidence="1">11156_t:CDS:1</fullName>
    </submittedName>
</protein>
<gene>
    <name evidence="1" type="ORF">SPELUC_LOCUS2797</name>
</gene>
<reference evidence="1" key="1">
    <citation type="submission" date="2021-06" db="EMBL/GenBank/DDBJ databases">
        <authorList>
            <person name="Kallberg Y."/>
            <person name="Tangrot J."/>
            <person name="Rosling A."/>
        </authorList>
    </citation>
    <scope>NUCLEOTIDE SEQUENCE</scope>
    <source>
        <strain evidence="1">28 12/20/2015</strain>
    </source>
</reference>
<evidence type="ECO:0000313" key="1">
    <source>
        <dbReference type="EMBL" id="CAG8496350.1"/>
    </source>
</evidence>
<proteinExistence type="predicted"/>